<dbReference type="EMBL" id="MGJN01000020">
    <property type="protein sequence ID" value="OGN06242.1"/>
    <property type="molecule type" value="Genomic_DNA"/>
</dbReference>
<name>A0A1F8EZE5_9BACT</name>
<reference evidence="2 3" key="1">
    <citation type="journal article" date="2016" name="Nat. Commun.">
        <title>Thousands of microbial genomes shed light on interconnected biogeochemical processes in an aquifer system.</title>
        <authorList>
            <person name="Anantharaman K."/>
            <person name="Brown C.T."/>
            <person name="Hug L.A."/>
            <person name="Sharon I."/>
            <person name="Castelle C.J."/>
            <person name="Probst A.J."/>
            <person name="Thomas B.C."/>
            <person name="Singh A."/>
            <person name="Wilkins M.J."/>
            <person name="Karaoz U."/>
            <person name="Brodie E.L."/>
            <person name="Williams K.H."/>
            <person name="Hubbard S.S."/>
            <person name="Banfield J.F."/>
        </authorList>
    </citation>
    <scope>NUCLEOTIDE SEQUENCE [LARGE SCALE GENOMIC DNA]</scope>
</reference>
<comment type="caution">
    <text evidence="2">The sequence shown here is derived from an EMBL/GenBank/DDBJ whole genome shotgun (WGS) entry which is preliminary data.</text>
</comment>
<protein>
    <recommendedName>
        <fullName evidence="1">EfeO-type cupredoxin-like domain-containing protein</fullName>
    </recommendedName>
</protein>
<dbReference type="InterPro" id="IPR028096">
    <property type="entry name" value="EfeO_Cupredoxin"/>
</dbReference>
<dbReference type="AlphaFoldDB" id="A0A1F8EZE5"/>
<feature type="domain" description="EfeO-type cupredoxin-like" evidence="1">
    <location>
        <begin position="22"/>
        <end position="118"/>
    </location>
</feature>
<evidence type="ECO:0000313" key="2">
    <source>
        <dbReference type="EMBL" id="OGN06242.1"/>
    </source>
</evidence>
<gene>
    <name evidence="2" type="ORF">A3B86_03940</name>
</gene>
<accession>A0A1F8EZE5</accession>
<dbReference type="Gene3D" id="2.60.40.420">
    <property type="entry name" value="Cupredoxins - blue copper proteins"/>
    <property type="match status" value="1"/>
</dbReference>
<evidence type="ECO:0000313" key="3">
    <source>
        <dbReference type="Proteomes" id="UP000176834"/>
    </source>
</evidence>
<dbReference type="SUPFAM" id="SSF49503">
    <property type="entry name" value="Cupredoxins"/>
    <property type="match status" value="1"/>
</dbReference>
<organism evidence="2 3">
    <name type="scientific">Candidatus Yanofskybacteria bacterium RIFCSPHIGHO2_02_FULL_38_22b</name>
    <dbReference type="NCBI Taxonomy" id="1802673"/>
    <lineage>
        <taxon>Bacteria</taxon>
        <taxon>Candidatus Yanofskyibacteriota</taxon>
    </lineage>
</organism>
<evidence type="ECO:0000259" key="1">
    <source>
        <dbReference type="Pfam" id="PF13473"/>
    </source>
</evidence>
<dbReference type="Proteomes" id="UP000176834">
    <property type="component" value="Unassembled WGS sequence"/>
</dbReference>
<dbReference type="Pfam" id="PF13473">
    <property type="entry name" value="Cupredoxin_1"/>
    <property type="match status" value="1"/>
</dbReference>
<proteinExistence type="predicted"/>
<dbReference type="InterPro" id="IPR008972">
    <property type="entry name" value="Cupredoxin"/>
</dbReference>
<sequence length="486" mass="55418">MKKFVIWSALIFIGIGVLSYFKYQKSLVGSTYSVILTNDGFSPQELTIQKGDTIIFTATNNQQFWPASDLHPTHGIFPEFDPRQPVEPGQSWSFKFKKEGTWKYHDHLFSSYRGVIIVEDNKNKNENYSLNDCAENGNKFQCWEDNINSTLEGEGLNAAFELLANLYTNEPEFARSCHDYAHKLGKSAYDKFIKKEDIDITSKTSYCGYGFYHGFMETLLQSEGNAGRAKDFCLYVGNKLADETSDAEGACYHGIGHGAVDGGDPRAWGDPQAMIDPAIKTCESFSSGHYLYRCVTGAYNALEILSADLKYKLDVINKDPFWLCPSQPLAYREGCYTNMLPALMRFTNNDYPRMFSIIEKISDPSETYDSRYSVREIVVLGLAHELLKTSWTDPDYIPKTVSQCRNLKSRLACIEGLSGGHMKYGEPEREYVKGLSFCDSSLLKEDEKNVCYQHILSRLRIWYSQEKTKEICQDSPTEHRRFCLDF</sequence>